<proteinExistence type="predicted"/>
<evidence type="ECO:0000313" key="2">
    <source>
        <dbReference type="Proteomes" id="UP000077069"/>
    </source>
</evidence>
<accession>A0A177CCH3</accession>
<dbReference type="Gene3D" id="3.40.50.1820">
    <property type="entry name" value="alpha/beta hydrolase"/>
    <property type="match status" value="1"/>
</dbReference>
<dbReference type="RefSeq" id="XP_018035246.1">
    <property type="nucleotide sequence ID" value="XM_018182985.1"/>
</dbReference>
<evidence type="ECO:0000313" key="1">
    <source>
        <dbReference type="EMBL" id="OAG04881.1"/>
    </source>
</evidence>
<keyword evidence="2" id="KW-1185">Reference proteome</keyword>
<gene>
    <name evidence="1" type="ORF">CC84DRAFT_1218294</name>
</gene>
<dbReference type="OrthoDB" id="10560368at2759"/>
<dbReference type="InParanoid" id="A0A177CCH3"/>
<organism evidence="1 2">
    <name type="scientific">Paraphaeosphaeria sporulosa</name>
    <dbReference type="NCBI Taxonomy" id="1460663"/>
    <lineage>
        <taxon>Eukaryota</taxon>
        <taxon>Fungi</taxon>
        <taxon>Dikarya</taxon>
        <taxon>Ascomycota</taxon>
        <taxon>Pezizomycotina</taxon>
        <taxon>Dothideomycetes</taxon>
        <taxon>Pleosporomycetidae</taxon>
        <taxon>Pleosporales</taxon>
        <taxon>Massarineae</taxon>
        <taxon>Didymosphaeriaceae</taxon>
        <taxon>Paraphaeosphaeria</taxon>
    </lineage>
</organism>
<dbReference type="InterPro" id="IPR029058">
    <property type="entry name" value="AB_hydrolase_fold"/>
</dbReference>
<dbReference type="GeneID" id="28766471"/>
<dbReference type="Proteomes" id="UP000077069">
    <property type="component" value="Unassembled WGS sequence"/>
</dbReference>
<name>A0A177CCH3_9PLEO</name>
<dbReference type="SUPFAM" id="SSF53474">
    <property type="entry name" value="alpha/beta-Hydrolases"/>
    <property type="match status" value="1"/>
</dbReference>
<reference evidence="1 2" key="1">
    <citation type="submission" date="2016-05" db="EMBL/GenBank/DDBJ databases">
        <title>Comparative analysis of secretome profiles of manganese(II)-oxidizing ascomycete fungi.</title>
        <authorList>
            <consortium name="DOE Joint Genome Institute"/>
            <person name="Zeiner C.A."/>
            <person name="Purvine S.O."/>
            <person name="Zink E.M."/>
            <person name="Wu S."/>
            <person name="Pasa-Tolic L."/>
            <person name="Chaput D.L."/>
            <person name="Haridas S."/>
            <person name="Grigoriev I.V."/>
            <person name="Santelli C.M."/>
            <person name="Hansel C.M."/>
        </authorList>
    </citation>
    <scope>NUCLEOTIDE SEQUENCE [LARGE SCALE GENOMIC DNA]</scope>
    <source>
        <strain evidence="1 2">AP3s5-JAC2a</strain>
    </source>
</reference>
<dbReference type="AlphaFoldDB" id="A0A177CCH3"/>
<sequence length="405" mass="45977">MPELIATQEQELLYENFQSFEVTVNGTRMHVLGDIEAINGRFTGRCPVIMRQIGGGLCCNKVPFPPWERPHQKHLHRPGMFIFTMYPRLAPEDDFSGMLEGCNEFATCFEAPNFPKVEAEIKKLFPTMKATLQDQFFAISDSAGALWSVITLLSHPGVNIRSGELWCPMAGLYRRKLGPYRGVNISAKQATDSGLNWLDDASRIRPGHRPGRGRTPPLGMGVLAVNATWTYCKDRDELKPVPLLEVLTRYFSILELANMVDASNYYHDVGKDMVFDPNLLVEPVRIFERLGERMNNIGVRYLPEMDALEFIKERSLPQLYPPRKPLRLAIVHGTEDVNCPFENAEQLAMFFQRVGADVRFEKVQGAPHAFDVPTADSGTGRKYDFDYEEMHQWSAAPMEWNETAV</sequence>
<dbReference type="EMBL" id="KV441553">
    <property type="protein sequence ID" value="OAG04881.1"/>
    <property type="molecule type" value="Genomic_DNA"/>
</dbReference>
<protein>
    <submittedName>
        <fullName evidence="1">Uncharacterized protein</fullName>
    </submittedName>
</protein>